<dbReference type="EMBL" id="LAZR01028443">
    <property type="protein sequence ID" value="KKL62590.1"/>
    <property type="molecule type" value="Genomic_DNA"/>
</dbReference>
<name>A0A0F9FYY9_9ZZZZ</name>
<proteinExistence type="predicted"/>
<gene>
    <name evidence="1" type="ORF">LCGC14_2183670</name>
</gene>
<reference evidence="1" key="1">
    <citation type="journal article" date="2015" name="Nature">
        <title>Complex archaea that bridge the gap between prokaryotes and eukaryotes.</title>
        <authorList>
            <person name="Spang A."/>
            <person name="Saw J.H."/>
            <person name="Jorgensen S.L."/>
            <person name="Zaremba-Niedzwiedzka K."/>
            <person name="Martijn J."/>
            <person name="Lind A.E."/>
            <person name="van Eijk R."/>
            <person name="Schleper C."/>
            <person name="Guy L."/>
            <person name="Ettema T.J."/>
        </authorList>
    </citation>
    <scope>NUCLEOTIDE SEQUENCE</scope>
</reference>
<accession>A0A0F9FYY9</accession>
<protein>
    <submittedName>
        <fullName evidence="1">Uncharacterized protein</fullName>
    </submittedName>
</protein>
<feature type="non-terminal residue" evidence="1">
    <location>
        <position position="1"/>
    </location>
</feature>
<organism evidence="1">
    <name type="scientific">marine sediment metagenome</name>
    <dbReference type="NCBI Taxonomy" id="412755"/>
    <lineage>
        <taxon>unclassified sequences</taxon>
        <taxon>metagenomes</taxon>
        <taxon>ecological metagenomes</taxon>
    </lineage>
</organism>
<sequence>EEYYEGINVINFYIIPQRMKAQYIWNGGIINTYDNCSLTTLIHELAHHKNKVDGIDKFHSFNHKVGFRIAQREI</sequence>
<dbReference type="AlphaFoldDB" id="A0A0F9FYY9"/>
<comment type="caution">
    <text evidence="1">The sequence shown here is derived from an EMBL/GenBank/DDBJ whole genome shotgun (WGS) entry which is preliminary data.</text>
</comment>
<evidence type="ECO:0000313" key="1">
    <source>
        <dbReference type="EMBL" id="KKL62590.1"/>
    </source>
</evidence>